<evidence type="ECO:0000256" key="4">
    <source>
        <dbReference type="ARBA" id="ARBA00022898"/>
    </source>
</evidence>
<dbReference type="Proteomes" id="UP000664859">
    <property type="component" value="Unassembled WGS sequence"/>
</dbReference>
<comment type="cofactor">
    <cofactor evidence="1">
        <name>pyridoxal 5'-phosphate</name>
        <dbReference type="ChEBI" id="CHEBI:597326"/>
    </cofactor>
</comment>
<dbReference type="AlphaFoldDB" id="A0A835YZU2"/>
<dbReference type="FunFam" id="3.40.640.10:FF:000099">
    <property type="entry name" value="LL-diaminopimelate aminotransferase, chloroplastic"/>
    <property type="match status" value="1"/>
</dbReference>
<keyword evidence="9" id="KW-1185">Reference proteome</keyword>
<dbReference type="InterPro" id="IPR015422">
    <property type="entry name" value="PyrdxlP-dep_Trfase_small"/>
</dbReference>
<dbReference type="Gene3D" id="3.40.640.10">
    <property type="entry name" value="Type I PLP-dependent aspartate aminotransferase-like (Major domain)"/>
    <property type="match status" value="1"/>
</dbReference>
<protein>
    <submittedName>
        <fullName evidence="8">LL-diaminopimelate aminotransferase</fullName>
    </submittedName>
</protein>
<dbReference type="EMBL" id="JAFCMP010000157">
    <property type="protein sequence ID" value="KAG5184656.1"/>
    <property type="molecule type" value="Genomic_DNA"/>
</dbReference>
<dbReference type="InterPro" id="IPR015421">
    <property type="entry name" value="PyrdxlP-dep_Trfase_major"/>
</dbReference>
<proteinExistence type="inferred from homology"/>
<dbReference type="HAMAP" id="MF_01642">
    <property type="entry name" value="DapL_aminotrans_1"/>
    <property type="match status" value="1"/>
</dbReference>
<gene>
    <name evidence="8" type="ORF">JKP88DRAFT_185645</name>
</gene>
<comment type="similarity">
    <text evidence="5">Belongs to the class-I pyridoxal-phosphate-dependent aminotransferase family. LL-diaminopimelate aminotransferase subfamily.</text>
</comment>
<dbReference type="Pfam" id="PF00155">
    <property type="entry name" value="Aminotran_1_2"/>
    <property type="match status" value="1"/>
</dbReference>
<dbReference type="SUPFAM" id="SSF53383">
    <property type="entry name" value="PLP-dependent transferases"/>
    <property type="match status" value="1"/>
</dbReference>
<dbReference type="GO" id="GO:0009862">
    <property type="term" value="P:systemic acquired resistance, salicylic acid mediated signaling pathway"/>
    <property type="evidence" value="ECO:0007669"/>
    <property type="project" value="UniProtKB-ARBA"/>
</dbReference>
<evidence type="ECO:0000256" key="1">
    <source>
        <dbReference type="ARBA" id="ARBA00001933"/>
    </source>
</evidence>
<dbReference type="NCBIfam" id="TIGR03542">
    <property type="entry name" value="DAPAT_plant"/>
    <property type="match status" value="1"/>
</dbReference>
<dbReference type="InterPro" id="IPR019942">
    <property type="entry name" value="DapL/ALD1"/>
</dbReference>
<feature type="domain" description="Aminotransferase class I/classII large" evidence="7">
    <location>
        <begin position="85"/>
        <end position="449"/>
    </location>
</feature>
<dbReference type="CDD" id="cd00609">
    <property type="entry name" value="AAT_like"/>
    <property type="match status" value="1"/>
</dbReference>
<keyword evidence="2 8" id="KW-0032">Aminotransferase</keyword>
<evidence type="ECO:0000256" key="5">
    <source>
        <dbReference type="ARBA" id="ARBA00061511"/>
    </source>
</evidence>
<keyword evidence="3 8" id="KW-0808">Transferase</keyword>
<sequence>MRATAIALLAALGAASAFVPSAPLSTGAVSTARKHHAVNMVAAEPAVTTAVKRNANFGKLSAGYLFPEIGRRRNAYLAANPDTRPIISLGIGDTTLPIPEHILSGLQKGASQLGNKETYSGYGAEQGQGALREKIANKLYNGLIKPDEVFVSDGAKCDIARLQMMFGAGVVSAVQDPSYPVYVDTSVMMGQTGLVDPATSQFDNIVYMPCNPTNDFFPDLSKLPRADVIYFCSPNNPTGAVATRAQLEALVAHAKKQGSIVVFDAAYAPFIRTPGVPKSIFEIEGARSCCIEVNSFSKYAGFTGVRLGWTVIPDDVKYADGTPVRQDFNRVMTTAFNGASNIVQAGGLACLDDAGLAEINNLMDYYLDNAVILKKGIESCGFKAYGGLDSPYVFVDLEGKSSWDMFSNILENAQVVTIPGAGFGPGGEGFLRLSAFAPKESCKEAVSRLQELFKA</sequence>
<accession>A0A835YZU2</accession>
<evidence type="ECO:0000256" key="6">
    <source>
        <dbReference type="SAM" id="SignalP"/>
    </source>
</evidence>
<evidence type="ECO:0000256" key="2">
    <source>
        <dbReference type="ARBA" id="ARBA00022576"/>
    </source>
</evidence>
<reference evidence="8" key="1">
    <citation type="submission" date="2021-02" db="EMBL/GenBank/DDBJ databases">
        <title>First Annotated Genome of the Yellow-green Alga Tribonema minus.</title>
        <authorList>
            <person name="Mahan K.M."/>
        </authorList>
    </citation>
    <scope>NUCLEOTIDE SEQUENCE</scope>
    <source>
        <strain evidence="8">UTEX B ZZ1240</strain>
    </source>
</reference>
<name>A0A835YZU2_9STRA</name>
<feature type="chain" id="PRO_5032934783" evidence="6">
    <location>
        <begin position="18"/>
        <end position="455"/>
    </location>
</feature>
<dbReference type="Gene3D" id="3.90.1150.10">
    <property type="entry name" value="Aspartate Aminotransferase, domain 1"/>
    <property type="match status" value="1"/>
</dbReference>
<evidence type="ECO:0000256" key="3">
    <source>
        <dbReference type="ARBA" id="ARBA00022679"/>
    </source>
</evidence>
<dbReference type="InterPro" id="IPR015424">
    <property type="entry name" value="PyrdxlP-dep_Trfase"/>
</dbReference>
<dbReference type="InterPro" id="IPR004839">
    <property type="entry name" value="Aminotransferase_I/II_large"/>
</dbReference>
<dbReference type="OrthoDB" id="7042322at2759"/>
<dbReference type="PANTHER" id="PTHR43144">
    <property type="entry name" value="AMINOTRANSFERASE"/>
    <property type="match status" value="1"/>
</dbReference>
<keyword evidence="4" id="KW-0663">Pyridoxal phosphate</keyword>
<dbReference type="GO" id="GO:0030170">
    <property type="term" value="F:pyridoxal phosphate binding"/>
    <property type="evidence" value="ECO:0007669"/>
    <property type="project" value="InterPro"/>
</dbReference>
<evidence type="ECO:0000313" key="8">
    <source>
        <dbReference type="EMBL" id="KAG5184656.1"/>
    </source>
</evidence>
<evidence type="ECO:0000313" key="9">
    <source>
        <dbReference type="Proteomes" id="UP000664859"/>
    </source>
</evidence>
<organism evidence="8 9">
    <name type="scientific">Tribonema minus</name>
    <dbReference type="NCBI Taxonomy" id="303371"/>
    <lineage>
        <taxon>Eukaryota</taxon>
        <taxon>Sar</taxon>
        <taxon>Stramenopiles</taxon>
        <taxon>Ochrophyta</taxon>
        <taxon>PX clade</taxon>
        <taxon>Xanthophyceae</taxon>
        <taxon>Tribonematales</taxon>
        <taxon>Tribonemataceae</taxon>
        <taxon>Tribonema</taxon>
    </lineage>
</organism>
<keyword evidence="6" id="KW-0732">Signal</keyword>
<comment type="caution">
    <text evidence="8">The sequence shown here is derived from an EMBL/GenBank/DDBJ whole genome shotgun (WGS) entry which is preliminary data.</text>
</comment>
<dbReference type="GO" id="GO:0008483">
    <property type="term" value="F:transaminase activity"/>
    <property type="evidence" value="ECO:0007669"/>
    <property type="project" value="UniProtKB-KW"/>
</dbReference>
<feature type="signal peptide" evidence="6">
    <location>
        <begin position="1"/>
        <end position="17"/>
    </location>
</feature>
<evidence type="ECO:0000259" key="7">
    <source>
        <dbReference type="Pfam" id="PF00155"/>
    </source>
</evidence>